<dbReference type="InterPro" id="IPR005300">
    <property type="entry name" value="MltA_B"/>
</dbReference>
<evidence type="ECO:0000256" key="2">
    <source>
        <dbReference type="ARBA" id="ARBA00012587"/>
    </source>
</evidence>
<evidence type="ECO:0000256" key="6">
    <source>
        <dbReference type="SAM" id="MobiDB-lite"/>
    </source>
</evidence>
<reference evidence="9" key="1">
    <citation type="journal article" date="2020" name="mSystems">
        <title>Genome- and Community-Level Interaction Insights into Carbon Utilization and Element Cycling Functions of Hydrothermarchaeota in Hydrothermal Sediment.</title>
        <authorList>
            <person name="Zhou Z."/>
            <person name="Liu Y."/>
            <person name="Xu W."/>
            <person name="Pan J."/>
            <person name="Luo Z.H."/>
            <person name="Li M."/>
        </authorList>
    </citation>
    <scope>NUCLEOTIDE SEQUENCE [LARGE SCALE GENOMIC DNA]</scope>
    <source>
        <strain evidence="9">SpSt-456</strain>
    </source>
</reference>
<comment type="catalytic activity">
    <reaction evidence="1">
        <text>Exolytic cleavage of the (1-&gt;4)-beta-glycosidic linkage between N-acetylmuramic acid (MurNAc) and N-acetylglucosamine (GlcNAc) residues in peptidoglycan, from either the reducing or the non-reducing ends of the peptidoglycan chains, with concomitant formation of a 1,6-anhydrobond in the MurNAc residue.</text>
        <dbReference type="EC" id="4.2.2.n1"/>
    </reaction>
</comment>
<dbReference type="GO" id="GO:0008933">
    <property type="term" value="F:peptidoglycan lytic transglycosylase activity"/>
    <property type="evidence" value="ECO:0007669"/>
    <property type="project" value="TreeGrafter"/>
</dbReference>
<dbReference type="GO" id="GO:0019867">
    <property type="term" value="C:outer membrane"/>
    <property type="evidence" value="ECO:0007669"/>
    <property type="project" value="InterPro"/>
</dbReference>
<evidence type="ECO:0000256" key="5">
    <source>
        <dbReference type="ARBA" id="ARBA00030918"/>
    </source>
</evidence>
<feature type="domain" description="Lytic transglycosylase MltA" evidence="8">
    <location>
        <begin position="149"/>
        <end position="311"/>
    </location>
</feature>
<dbReference type="GO" id="GO:0009253">
    <property type="term" value="P:peptidoglycan catabolic process"/>
    <property type="evidence" value="ECO:0007669"/>
    <property type="project" value="TreeGrafter"/>
</dbReference>
<dbReference type="CDD" id="cd14485">
    <property type="entry name" value="mltA_like_LT_A"/>
    <property type="match status" value="1"/>
</dbReference>
<dbReference type="Gene3D" id="2.40.40.10">
    <property type="entry name" value="RlpA-like domain"/>
    <property type="match status" value="1"/>
</dbReference>
<organism evidence="9">
    <name type="scientific">Desulfacinum infernum</name>
    <dbReference type="NCBI Taxonomy" id="35837"/>
    <lineage>
        <taxon>Bacteria</taxon>
        <taxon>Pseudomonadati</taxon>
        <taxon>Thermodesulfobacteriota</taxon>
        <taxon>Syntrophobacteria</taxon>
        <taxon>Syntrophobacterales</taxon>
        <taxon>Syntrophobacteraceae</taxon>
        <taxon>Desulfacinum</taxon>
    </lineage>
</organism>
<dbReference type="InterPro" id="IPR026044">
    <property type="entry name" value="MltA"/>
</dbReference>
<evidence type="ECO:0000256" key="7">
    <source>
        <dbReference type="SAM" id="Phobius"/>
    </source>
</evidence>
<feature type="region of interest" description="Disordered" evidence="6">
    <location>
        <begin position="42"/>
        <end position="63"/>
    </location>
</feature>
<dbReference type="EMBL" id="DSTK01000009">
    <property type="protein sequence ID" value="HFK96166.1"/>
    <property type="molecule type" value="Genomic_DNA"/>
</dbReference>
<protein>
    <recommendedName>
        <fullName evidence="2">peptidoglycan lytic exotransglycosylase</fullName>
        <ecNumber evidence="2">4.2.2.n1</ecNumber>
    </recommendedName>
    <alternativeName>
        <fullName evidence="5">Murein hydrolase A</fullName>
    </alternativeName>
</protein>
<feature type="compositionally biased region" description="Basic and acidic residues" evidence="6">
    <location>
        <begin position="42"/>
        <end position="51"/>
    </location>
</feature>
<accession>A0A831ZIZ6</accession>
<feature type="transmembrane region" description="Helical" evidence="7">
    <location>
        <begin position="16"/>
        <end position="37"/>
    </location>
</feature>
<evidence type="ECO:0000313" key="9">
    <source>
        <dbReference type="EMBL" id="HFK96166.1"/>
    </source>
</evidence>
<dbReference type="InterPro" id="IPR036908">
    <property type="entry name" value="RlpA-like_sf"/>
</dbReference>
<name>A0A831ZIZ6_9BACT</name>
<dbReference type="SMART" id="SM00925">
    <property type="entry name" value="MltA"/>
    <property type="match status" value="1"/>
</dbReference>
<evidence type="ECO:0000256" key="3">
    <source>
        <dbReference type="ARBA" id="ARBA00023239"/>
    </source>
</evidence>
<dbReference type="InterPro" id="IPR010611">
    <property type="entry name" value="3D_dom"/>
</dbReference>
<sequence>MSAAPAQNTIHRWRNAIRVGLLGALAAVLVFGGCGLLKPRPKPPERFEKVSPRKMPRGADDLGGDGLEKALEQSLVYLDRVGDFRPVHINERSVDKDLVRATLVHFLDRLRANRLDARTLAEEFDWYTPKAPPGDEGSPMLVTGYYEPILSARRRPDDRYRYPIYEPPPDLIRVALERFPAVKLDAGGVRSIVGRVEGRLLVPYYSRQEIDGGGALAGTASALAWLENAFDVFVLHVQGSGMLQFDDGLTQRVGYAASNGHPYVSVGKILIEEGVIPREEMSLQSLRRYFADHPERTAELLGRNPSYIFFRWVEEGPVGSLNVLLTPGRSVALDGDIYPKALVGFLEGTLPDPEAAEAGATRPMARWVVHQDSGGAIRGPHRLDLFCGTGPHAEQVAGRLKSPGRFYVVLKKDARPSN</sequence>
<dbReference type="EC" id="4.2.2.n1" evidence="2"/>
<evidence type="ECO:0000256" key="1">
    <source>
        <dbReference type="ARBA" id="ARBA00001420"/>
    </source>
</evidence>
<dbReference type="PANTHER" id="PTHR30124:SF0">
    <property type="entry name" value="MEMBRANE-BOUND LYTIC MUREIN TRANSGLYCOSYLASE A"/>
    <property type="match status" value="1"/>
</dbReference>
<dbReference type="Gene3D" id="2.40.240.50">
    <property type="entry name" value="Barwin-like endoglucanases"/>
    <property type="match status" value="1"/>
</dbReference>
<gene>
    <name evidence="9" type="ORF">ENS06_02440</name>
</gene>
<dbReference type="CDD" id="cd14668">
    <property type="entry name" value="mlta_B"/>
    <property type="match status" value="1"/>
</dbReference>
<comment type="caution">
    <text evidence="9">The sequence shown here is derived from an EMBL/GenBank/DDBJ whole genome shotgun (WGS) entry which is preliminary data.</text>
</comment>
<keyword evidence="7" id="KW-1133">Transmembrane helix</keyword>
<proteinExistence type="predicted"/>
<evidence type="ECO:0000259" key="8">
    <source>
        <dbReference type="SMART" id="SM00925"/>
    </source>
</evidence>
<dbReference type="GO" id="GO:0004553">
    <property type="term" value="F:hydrolase activity, hydrolyzing O-glycosyl compounds"/>
    <property type="evidence" value="ECO:0007669"/>
    <property type="project" value="InterPro"/>
</dbReference>
<dbReference type="GO" id="GO:0009254">
    <property type="term" value="P:peptidoglycan turnover"/>
    <property type="evidence" value="ECO:0007669"/>
    <property type="project" value="InterPro"/>
</dbReference>
<keyword evidence="7" id="KW-0472">Membrane</keyword>
<dbReference type="GO" id="GO:0071555">
    <property type="term" value="P:cell wall organization"/>
    <property type="evidence" value="ECO:0007669"/>
    <property type="project" value="UniProtKB-KW"/>
</dbReference>
<keyword evidence="4" id="KW-0961">Cell wall biogenesis/degradation</keyword>
<keyword evidence="7" id="KW-0812">Transmembrane</keyword>
<dbReference type="Pfam" id="PF06725">
    <property type="entry name" value="3D"/>
    <property type="match status" value="1"/>
</dbReference>
<dbReference type="SUPFAM" id="SSF50685">
    <property type="entry name" value="Barwin-like endoglucanases"/>
    <property type="match status" value="1"/>
</dbReference>
<dbReference type="Pfam" id="PF03562">
    <property type="entry name" value="MltA"/>
    <property type="match status" value="1"/>
</dbReference>
<dbReference type="PIRSF" id="PIRSF019422">
    <property type="entry name" value="MltA"/>
    <property type="match status" value="1"/>
</dbReference>
<dbReference type="AlphaFoldDB" id="A0A831ZIZ6"/>
<dbReference type="PANTHER" id="PTHR30124">
    <property type="entry name" value="MEMBRANE-BOUND LYTIC MUREIN TRANSGLYCOSYLASE A"/>
    <property type="match status" value="1"/>
</dbReference>
<keyword evidence="3" id="KW-0456">Lyase</keyword>
<evidence type="ECO:0000256" key="4">
    <source>
        <dbReference type="ARBA" id="ARBA00023316"/>
    </source>
</evidence>